<feature type="compositionally biased region" description="Low complexity" evidence="8">
    <location>
        <begin position="1395"/>
        <end position="1430"/>
    </location>
</feature>
<dbReference type="SUPFAM" id="SSF90229">
    <property type="entry name" value="CCCH zinc finger"/>
    <property type="match status" value="2"/>
</dbReference>
<evidence type="ECO:0000256" key="8">
    <source>
        <dbReference type="SAM" id="MobiDB-lite"/>
    </source>
</evidence>
<dbReference type="Proteomes" id="UP000716291">
    <property type="component" value="Unassembled WGS sequence"/>
</dbReference>
<name>A0A9P6XGT8_RHIOR</name>
<dbReference type="GO" id="GO:0005524">
    <property type="term" value="F:ATP binding"/>
    <property type="evidence" value="ECO:0007669"/>
    <property type="project" value="UniProtKB-UniRule"/>
</dbReference>
<dbReference type="InterPro" id="IPR011009">
    <property type="entry name" value="Kinase-like_dom_sf"/>
</dbReference>
<feature type="compositionally biased region" description="Basic and acidic residues" evidence="8">
    <location>
        <begin position="462"/>
        <end position="472"/>
    </location>
</feature>
<evidence type="ECO:0000313" key="14">
    <source>
        <dbReference type="Proteomes" id="UP000716291"/>
    </source>
</evidence>
<dbReference type="SMART" id="SM00515">
    <property type="entry name" value="eIF5C"/>
    <property type="match status" value="1"/>
</dbReference>
<evidence type="ECO:0000259" key="11">
    <source>
        <dbReference type="PROSITE" id="PS50103"/>
    </source>
</evidence>
<dbReference type="PANTHER" id="PTHR48014:SF21">
    <property type="entry name" value="SERINE_THREONINE-PROTEIN KINASE FRAY2"/>
    <property type="match status" value="1"/>
</dbReference>
<feature type="compositionally biased region" description="Polar residues" evidence="8">
    <location>
        <begin position="1259"/>
        <end position="1268"/>
    </location>
</feature>
<dbReference type="GO" id="GO:0043539">
    <property type="term" value="F:protein serine/threonine kinase activator activity"/>
    <property type="evidence" value="ECO:0007669"/>
    <property type="project" value="InterPro"/>
</dbReference>
<dbReference type="InterPro" id="IPR015797">
    <property type="entry name" value="NUDIX_hydrolase-like_dom_sf"/>
</dbReference>
<feature type="compositionally biased region" description="Basic and acidic residues" evidence="8">
    <location>
        <begin position="1"/>
        <end position="16"/>
    </location>
</feature>
<dbReference type="SMART" id="SM00356">
    <property type="entry name" value="ZnF_C3H1"/>
    <property type="match status" value="2"/>
</dbReference>
<protein>
    <submittedName>
        <fullName evidence="13">Uncharacterized protein</fullName>
    </submittedName>
</protein>
<evidence type="ECO:0000256" key="4">
    <source>
        <dbReference type="ARBA" id="ARBA00022771"/>
    </source>
</evidence>
<dbReference type="FunFam" id="1.10.510.10:FF:000947">
    <property type="entry name" value="serine/threonine-protein kinase OSR1"/>
    <property type="match status" value="1"/>
</dbReference>
<evidence type="ECO:0000256" key="3">
    <source>
        <dbReference type="ARBA" id="ARBA00022737"/>
    </source>
</evidence>
<feature type="region of interest" description="Disordered" evidence="8">
    <location>
        <begin position="1245"/>
        <end position="1268"/>
    </location>
</feature>
<dbReference type="InterPro" id="IPR000571">
    <property type="entry name" value="Znf_CCCH"/>
</dbReference>
<feature type="compositionally biased region" description="Polar residues" evidence="8">
    <location>
        <begin position="437"/>
        <end position="457"/>
    </location>
</feature>
<dbReference type="InterPro" id="IPR003307">
    <property type="entry name" value="W2_domain"/>
</dbReference>
<evidence type="ECO:0000256" key="2">
    <source>
        <dbReference type="ARBA" id="ARBA00022723"/>
    </source>
</evidence>
<evidence type="ECO:0000259" key="10">
    <source>
        <dbReference type="PROSITE" id="PS50097"/>
    </source>
</evidence>
<dbReference type="EMBL" id="JAANQT010000177">
    <property type="protein sequence ID" value="KAG1313623.1"/>
    <property type="molecule type" value="Genomic_DNA"/>
</dbReference>
<feature type="zinc finger region" description="C3H1-type" evidence="6">
    <location>
        <begin position="1436"/>
        <end position="1464"/>
    </location>
</feature>
<dbReference type="Gene3D" id="1.10.510.10">
    <property type="entry name" value="Transferase(Phosphotransferase) domain 1"/>
    <property type="match status" value="1"/>
</dbReference>
<dbReference type="InterPro" id="IPR000719">
    <property type="entry name" value="Prot_kinase_dom"/>
</dbReference>
<dbReference type="InterPro" id="IPR036855">
    <property type="entry name" value="Znf_CCCH_sf"/>
</dbReference>
<dbReference type="PROSITE" id="PS51363">
    <property type="entry name" value="W2"/>
    <property type="match status" value="1"/>
</dbReference>
<dbReference type="Gene3D" id="3.30.200.20">
    <property type="entry name" value="Phosphorylase Kinase, domain 1"/>
    <property type="match status" value="1"/>
</dbReference>
<accession>A0A9P6XGT8</accession>
<evidence type="ECO:0000259" key="12">
    <source>
        <dbReference type="PROSITE" id="PS51363"/>
    </source>
</evidence>
<dbReference type="SUPFAM" id="SSF54695">
    <property type="entry name" value="POZ domain"/>
    <property type="match status" value="1"/>
</dbReference>
<evidence type="ECO:0000256" key="1">
    <source>
        <dbReference type="ARBA" id="ARBA00008874"/>
    </source>
</evidence>
<feature type="domain" description="C3H1-type" evidence="11">
    <location>
        <begin position="1436"/>
        <end position="1464"/>
    </location>
</feature>
<dbReference type="SMART" id="SM00225">
    <property type="entry name" value="BTB"/>
    <property type="match status" value="1"/>
</dbReference>
<keyword evidence="4 6" id="KW-0863">Zinc-finger</keyword>
<feature type="compositionally biased region" description="Pro residues" evidence="8">
    <location>
        <begin position="1246"/>
        <end position="1255"/>
    </location>
</feature>
<dbReference type="Gene3D" id="1.25.40.180">
    <property type="match status" value="1"/>
</dbReference>
<organism evidence="13 14">
    <name type="scientific">Rhizopus oryzae</name>
    <name type="common">Mucormycosis agent</name>
    <name type="synonym">Rhizopus arrhizus var. delemar</name>
    <dbReference type="NCBI Taxonomy" id="64495"/>
    <lineage>
        <taxon>Eukaryota</taxon>
        <taxon>Fungi</taxon>
        <taxon>Fungi incertae sedis</taxon>
        <taxon>Mucoromycota</taxon>
        <taxon>Mucoromycotina</taxon>
        <taxon>Mucoromycetes</taxon>
        <taxon>Mucorales</taxon>
        <taxon>Mucorineae</taxon>
        <taxon>Rhizopodaceae</taxon>
        <taxon>Rhizopus</taxon>
    </lineage>
</organism>
<feature type="compositionally biased region" description="Low complexity" evidence="8">
    <location>
        <begin position="1718"/>
        <end position="1733"/>
    </location>
</feature>
<proteinExistence type="inferred from homology"/>
<dbReference type="GO" id="GO:0008270">
    <property type="term" value="F:zinc ion binding"/>
    <property type="evidence" value="ECO:0007669"/>
    <property type="project" value="UniProtKB-KW"/>
</dbReference>
<comment type="caution">
    <text evidence="13">The sequence shown here is derived from an EMBL/GenBank/DDBJ whole genome shotgun (WGS) entry which is preliminary data.</text>
</comment>
<evidence type="ECO:0000259" key="9">
    <source>
        <dbReference type="PROSITE" id="PS50011"/>
    </source>
</evidence>
<reference evidence="13" key="1">
    <citation type="journal article" date="2020" name="Microb. Genom.">
        <title>Genetic diversity of clinical and environmental Mucorales isolates obtained from an investigation of mucormycosis cases among solid organ transplant recipients.</title>
        <authorList>
            <person name="Nguyen M.H."/>
            <person name="Kaul D."/>
            <person name="Muto C."/>
            <person name="Cheng S.J."/>
            <person name="Richter R.A."/>
            <person name="Bruno V.M."/>
            <person name="Liu G."/>
            <person name="Beyhan S."/>
            <person name="Sundermann A.J."/>
            <person name="Mounaud S."/>
            <person name="Pasculle A.W."/>
            <person name="Nierman W.C."/>
            <person name="Driscoll E."/>
            <person name="Cumbie R."/>
            <person name="Clancy C.J."/>
            <person name="Dupont C.L."/>
        </authorList>
    </citation>
    <scope>NUCLEOTIDE SEQUENCE</scope>
    <source>
        <strain evidence="13">GL11</strain>
    </source>
</reference>
<dbReference type="Pfam" id="PF00642">
    <property type="entry name" value="zf-CCCH"/>
    <property type="match status" value="2"/>
</dbReference>
<dbReference type="SMART" id="SM00220">
    <property type="entry name" value="S_TKc"/>
    <property type="match status" value="1"/>
</dbReference>
<feature type="binding site" evidence="7">
    <location>
        <position position="102"/>
    </location>
    <ligand>
        <name>ATP</name>
        <dbReference type="ChEBI" id="CHEBI:30616"/>
    </ligand>
</feature>
<dbReference type="OrthoDB" id="6359943at2759"/>
<dbReference type="PROSITE" id="PS50011">
    <property type="entry name" value="PROTEIN_KINASE_DOM"/>
    <property type="match status" value="1"/>
</dbReference>
<dbReference type="InterPro" id="IPR047173">
    <property type="entry name" value="STRAD_A/B-like"/>
</dbReference>
<evidence type="ECO:0000256" key="7">
    <source>
        <dbReference type="PROSITE-ProRule" id="PRU10141"/>
    </source>
</evidence>
<feature type="domain" description="Protein kinase" evidence="9">
    <location>
        <begin position="73"/>
        <end position="334"/>
    </location>
</feature>
<dbReference type="Pfam" id="PF02020">
    <property type="entry name" value="W2"/>
    <property type="match status" value="1"/>
</dbReference>
<feature type="region of interest" description="Disordered" evidence="8">
    <location>
        <begin position="544"/>
        <end position="586"/>
    </location>
</feature>
<dbReference type="FunFam" id="4.10.1000.10:FF:000001">
    <property type="entry name" value="zinc finger CCCH domain-containing protein 15-like"/>
    <property type="match status" value="1"/>
</dbReference>
<dbReference type="PROSITE" id="PS50103">
    <property type="entry name" value="ZF_C3H1"/>
    <property type="match status" value="2"/>
</dbReference>
<feature type="region of interest" description="Disordered" evidence="8">
    <location>
        <begin position="1667"/>
        <end position="1748"/>
    </location>
</feature>
<dbReference type="SUPFAM" id="SSF48371">
    <property type="entry name" value="ARM repeat"/>
    <property type="match status" value="1"/>
</dbReference>
<feature type="domain" description="C3H1-type" evidence="11">
    <location>
        <begin position="1487"/>
        <end position="1515"/>
    </location>
</feature>
<dbReference type="InterPro" id="IPR000210">
    <property type="entry name" value="BTB/POZ_dom"/>
</dbReference>
<dbReference type="InterPro" id="IPR011333">
    <property type="entry name" value="SKP1/BTB/POZ_sf"/>
</dbReference>
<dbReference type="GO" id="GO:0004672">
    <property type="term" value="F:protein kinase activity"/>
    <property type="evidence" value="ECO:0007669"/>
    <property type="project" value="InterPro"/>
</dbReference>
<dbReference type="InterPro" id="IPR016024">
    <property type="entry name" value="ARM-type_fold"/>
</dbReference>
<dbReference type="PROSITE" id="PS00107">
    <property type="entry name" value="PROTEIN_KINASE_ATP"/>
    <property type="match status" value="1"/>
</dbReference>
<dbReference type="InterPro" id="IPR017441">
    <property type="entry name" value="Protein_kinase_ATP_BS"/>
</dbReference>
<feature type="region of interest" description="Disordered" evidence="8">
    <location>
        <begin position="376"/>
        <end position="496"/>
    </location>
</feature>
<keyword evidence="2 6" id="KW-0479">Metal-binding</keyword>
<feature type="zinc finger region" description="C3H1-type" evidence="6">
    <location>
        <begin position="1487"/>
        <end position="1515"/>
    </location>
</feature>
<dbReference type="Gene3D" id="4.10.1000.10">
    <property type="entry name" value="Zinc finger, CCCH-type"/>
    <property type="match status" value="2"/>
</dbReference>
<dbReference type="Pfam" id="PF00651">
    <property type="entry name" value="BTB"/>
    <property type="match status" value="1"/>
</dbReference>
<feature type="domain" description="W2" evidence="12">
    <location>
        <begin position="1758"/>
        <end position="1909"/>
    </location>
</feature>
<dbReference type="PANTHER" id="PTHR48014">
    <property type="entry name" value="SERINE/THREONINE-PROTEIN KINASE FRAY2"/>
    <property type="match status" value="1"/>
</dbReference>
<feature type="region of interest" description="Disordered" evidence="8">
    <location>
        <begin position="1"/>
        <end position="26"/>
    </location>
</feature>
<feature type="region of interest" description="Disordered" evidence="8">
    <location>
        <begin position="1389"/>
        <end position="1432"/>
    </location>
</feature>
<evidence type="ECO:0000256" key="6">
    <source>
        <dbReference type="PROSITE-ProRule" id="PRU00723"/>
    </source>
</evidence>
<dbReference type="Gene3D" id="3.90.79.10">
    <property type="entry name" value="Nucleoside Triphosphate Pyrophosphohydrolase"/>
    <property type="match status" value="1"/>
</dbReference>
<dbReference type="SUPFAM" id="SSF55811">
    <property type="entry name" value="Nudix"/>
    <property type="match status" value="1"/>
</dbReference>
<feature type="compositionally biased region" description="Polar residues" evidence="8">
    <location>
        <begin position="1533"/>
        <end position="1563"/>
    </location>
</feature>
<feature type="compositionally biased region" description="Low complexity" evidence="8">
    <location>
        <begin position="564"/>
        <end position="582"/>
    </location>
</feature>
<dbReference type="Pfam" id="PF00069">
    <property type="entry name" value="Pkinase"/>
    <property type="match status" value="1"/>
</dbReference>
<feature type="compositionally biased region" description="Acidic residues" evidence="8">
    <location>
        <begin position="376"/>
        <end position="398"/>
    </location>
</feature>
<feature type="compositionally biased region" description="Basic and acidic residues" evidence="8">
    <location>
        <begin position="1518"/>
        <end position="1531"/>
    </location>
</feature>
<keyword evidence="3" id="KW-0677">Repeat</keyword>
<dbReference type="SUPFAM" id="SSF56112">
    <property type="entry name" value="Protein kinase-like (PK-like)"/>
    <property type="match status" value="1"/>
</dbReference>
<feature type="domain" description="BTB" evidence="10">
    <location>
        <begin position="782"/>
        <end position="845"/>
    </location>
</feature>
<feature type="compositionally biased region" description="Basic and acidic residues" evidence="8">
    <location>
        <begin position="486"/>
        <end position="496"/>
    </location>
</feature>
<gene>
    <name evidence="13" type="ORF">G6F64_002105</name>
</gene>
<keyword evidence="14" id="KW-1185">Reference proteome</keyword>
<evidence type="ECO:0000313" key="13">
    <source>
        <dbReference type="EMBL" id="KAG1313623.1"/>
    </source>
</evidence>
<keyword evidence="7" id="KW-0547">Nucleotide-binding</keyword>
<feature type="region of interest" description="Disordered" evidence="8">
    <location>
        <begin position="1518"/>
        <end position="1563"/>
    </location>
</feature>
<sequence length="1909" mass="218230">MERVDTNQSSLEEKAPKPILNSGHGPRKSISGIDILNGLKIITSTNDILPSPIPSSSHTPVTENHIADQIDDFDIKEPIGYGSSAIVYKAIYKPLNKPMALKMIDLDKFERNQIDELRRETALMALCKHPNVLRVYGSFVHGSKLYIVTPYLSGGSCLDIMKTRYPEGLDELSIATILKQALEALIYLHKNGHIHRDVKAGNLLMDEDGSVLLGDFGVSSSLMETGERGMRKTFVGTPCWMAPEVMEQAEYDYKADVWSFGITAIELATGHAPFAKYPPLKVLMMTLSNDPPTLERETGTHKFSKGFKDMVDSCLIKDPHKRPTAEKLLQHSFFKQAKKKEYLVKTILSDLLPLEQRPRKRIPQKQVTITKIDDAWNFDDDDDADADDDHSNEEDDSDTMDHAKSLQRNQKAQDNTEVRQKTNPPKRHISFGDVVVRSNNGTIHPTESVNSASSTPPRKSRFVIEESVRDNTDNYALSARSPSPMPEDKDTDHPSDSEIVKGRFYVNHPKTPSTANETPSFDEQQPLHKVASQDLLTADRKSRFEVQHNSGSASPMIYQPVPLSRDSSYSSSTGNSNHSRSNLITRYPTSEPKDLLTSENIALLTESSRKIGRFELTSNNETNTIHTTTSRGSVSSSNTDHDILHIQSQIEELLRYNESQKSLLQDLNLTIQQKKSSLLHEQSQKPLVPEELSSNVVRTLGETDTNCIRNDVERSFRSNKVTDHSCSTTTTAANSSMNATSFDPIPIITDTTQQPSNYDWRIHSLMICRHIITRGLEEGIGSDLTIRAFNRSYHLHRLILDQNPYFKLLLAGGFRESGSSQVTLHLEENAFINAESFQFVLEYLYGKIEEPQITADNVRQVLATCSYFQLMDVCGLCVEYILKTLNHQNVVDYLLFADEQMVKGADRICDAIFTFLCREAYHMERDILAHLPLGWLEKIVESDAFWVPSEYERYQFVLQIIQAQCKTLIKGPELTSDDPSHILHKSIHYMHMTFEQLQSIEHDFHPLSKKPLIPEHVLKEALWQQVQLRSRIESANEKDAKINVTTKSSRRIHNVIGTDNALEEEDTHYPIPTNDTTTYTGEPALSLASSRKPNLAVEGEYSIYPPFRFSVEFTDVRSLKHGMRIYSDSVFYAGSNWNMYIQKTHSQRKKVLQLGVYLHRQSMPNQGEDPYSFSCYTDKRKVVKTWFKIYCPSRGPKHTLTLFQSSPDNFTVLQSWGWRSTTLCAEENALNNQTELDLTVTSKTFVPPPTSPVQPSPLETRSTKSPEMTASQVIGNEDSIKCALRETFEVTGLRPTELRVEEGFAIELRYLSGTRAKKVKYHLAQLTDHHIRLLSNAEGVHMQWFNQAIASDKVIFKSMQDAFKHAQTFIETKQLRLQKKRQDLSHNRTFEAEQQQRALLPPQQPAATVVEQQQRSQPHHQQQQQQQQQQVENNPLYKTRLCERFETEGTCPYGPKCNFAHGIDDLRGKLEPQHDKEEVVTENGNQLFKTKLCEKFMKERFCQYGPKCHFAHGEAELKERPTKPVERREENGNMDSEMNWRNNNRPKYNEQSRPNESNWRNNLVTDRGEGYRRINPDSARAMDREESRRTNKFEMNRGVSWRSKVEPNREGLWRNRMANDQVSSTTEKFSQLKTSLSEEDVHHSVLKANINRPMSKDEDDIILKASVEELRRPTLTEQQSRTNKTNKKSSPPPPASDEKSWMKVVKLSREEQEELESDSTSTNNMTSSGSSTSQFANGTPQRKAASPNKTAQIEAIISDLKKFFLKPVNTVNTKGTLMEDVKEVTRIEMRNDLSKNQLLYILLVSLLEDVPETSNILSILKSRDHLFKTFIKNEADQLVLLKAWEQFVNQRKPAMINKTVTALSHWYDCEMIDEEIFIQWYNTLEKGNALEKKSEKFIEWLNEEDEDED</sequence>
<dbReference type="Gene3D" id="3.30.710.10">
    <property type="entry name" value="Potassium Channel Kv1.1, Chain A"/>
    <property type="match status" value="1"/>
</dbReference>
<comment type="similarity">
    <text evidence="1">Belongs to the protein kinase superfamily. STE Ser/Thr protein kinase family. STE20 subfamily.</text>
</comment>
<keyword evidence="7" id="KW-0067">ATP-binding</keyword>
<evidence type="ECO:0000256" key="5">
    <source>
        <dbReference type="ARBA" id="ARBA00022833"/>
    </source>
</evidence>
<keyword evidence="5 6" id="KW-0862">Zinc</keyword>
<dbReference type="PROSITE" id="PS50097">
    <property type="entry name" value="BTB"/>
    <property type="match status" value="1"/>
</dbReference>